<comment type="caution">
    <text evidence="1">The sequence shown here is derived from an EMBL/GenBank/DDBJ whole genome shotgun (WGS) entry which is preliminary data.</text>
</comment>
<sequence>MAGSDGHWDGSACVDATVIGTYAKGLAPDSPPATRMSPGT</sequence>
<evidence type="ECO:0000313" key="1">
    <source>
        <dbReference type="EMBL" id="MBE1601520.1"/>
    </source>
</evidence>
<name>A0A8I0TTU6_9ACTN</name>
<protein>
    <submittedName>
        <fullName evidence="1">Uncharacterized protein</fullName>
    </submittedName>
</protein>
<dbReference type="GeneID" id="86833893"/>
<dbReference type="RefSeq" id="WP_264086508.1">
    <property type="nucleotide sequence ID" value="NZ_JADBGF010000001.1"/>
</dbReference>
<accession>A0A8I0TTU6</accession>
<dbReference type="EMBL" id="JADBGF010000001">
    <property type="protein sequence ID" value="MBE1601520.1"/>
    <property type="molecule type" value="Genomic_DNA"/>
</dbReference>
<dbReference type="AlphaFoldDB" id="A0A8I0TTU6"/>
<gene>
    <name evidence="1" type="ORF">H4687_007649</name>
</gene>
<reference evidence="1 2" key="1">
    <citation type="submission" date="2020-10" db="EMBL/GenBank/DDBJ databases">
        <title>Sequencing the genomes of 1000 actinobacteria strains.</title>
        <authorList>
            <person name="Klenk H.-P."/>
        </authorList>
    </citation>
    <scope>NUCLEOTIDE SEQUENCE [LARGE SCALE GENOMIC DNA]</scope>
    <source>
        <strain evidence="1 2">DSM 41803</strain>
    </source>
</reference>
<evidence type="ECO:0000313" key="2">
    <source>
        <dbReference type="Proteomes" id="UP000629287"/>
    </source>
</evidence>
<organism evidence="1 2">
    <name type="scientific">Streptomyces stelliscabiei</name>
    <dbReference type="NCBI Taxonomy" id="146820"/>
    <lineage>
        <taxon>Bacteria</taxon>
        <taxon>Bacillati</taxon>
        <taxon>Actinomycetota</taxon>
        <taxon>Actinomycetes</taxon>
        <taxon>Kitasatosporales</taxon>
        <taxon>Streptomycetaceae</taxon>
        <taxon>Streptomyces</taxon>
    </lineage>
</organism>
<dbReference type="Proteomes" id="UP000629287">
    <property type="component" value="Unassembled WGS sequence"/>
</dbReference>
<proteinExistence type="predicted"/>
<keyword evidence="2" id="KW-1185">Reference proteome</keyword>